<name>A0A2S6GTW3_9GAMM</name>
<evidence type="ECO:0000313" key="3">
    <source>
        <dbReference type="EMBL" id="PPK68636.1"/>
    </source>
</evidence>
<dbReference type="PANTHER" id="PTHR46361:SF3">
    <property type="entry name" value="ELECTRON CARRIER_ PROTEIN DISULFIDE OXIDOREDUCTASE"/>
    <property type="match status" value="1"/>
</dbReference>
<dbReference type="Pfam" id="PF04784">
    <property type="entry name" value="DUF547"/>
    <property type="match status" value="1"/>
</dbReference>
<evidence type="ECO:0000313" key="4">
    <source>
        <dbReference type="Proteomes" id="UP000238071"/>
    </source>
</evidence>
<evidence type="ECO:0000256" key="1">
    <source>
        <dbReference type="SAM" id="SignalP"/>
    </source>
</evidence>
<dbReference type="PANTHER" id="PTHR46361">
    <property type="entry name" value="ELECTRON CARRIER/ PROTEIN DISULFIDE OXIDOREDUCTASE"/>
    <property type="match status" value="1"/>
</dbReference>
<keyword evidence="1" id="KW-0732">Signal</keyword>
<proteinExistence type="predicted"/>
<organism evidence="3 4">
    <name type="scientific">Methylobacter tundripaludum</name>
    <dbReference type="NCBI Taxonomy" id="173365"/>
    <lineage>
        <taxon>Bacteria</taxon>
        <taxon>Pseudomonadati</taxon>
        <taxon>Pseudomonadota</taxon>
        <taxon>Gammaproteobacteria</taxon>
        <taxon>Methylococcales</taxon>
        <taxon>Methylococcaceae</taxon>
        <taxon>Methylobacter</taxon>
    </lineage>
</organism>
<evidence type="ECO:0000259" key="2">
    <source>
        <dbReference type="Pfam" id="PF04784"/>
    </source>
</evidence>
<dbReference type="InterPro" id="IPR006869">
    <property type="entry name" value="DUF547"/>
</dbReference>
<feature type="domain" description="DUF547" evidence="2">
    <location>
        <begin position="79"/>
        <end position="185"/>
    </location>
</feature>
<reference evidence="3 4" key="1">
    <citation type="submission" date="2018-02" db="EMBL/GenBank/DDBJ databases">
        <title>Subsurface microbial communities from deep shales in Ohio and West Virginia, USA.</title>
        <authorList>
            <person name="Wrighton K."/>
        </authorList>
    </citation>
    <scope>NUCLEOTIDE SEQUENCE [LARGE SCALE GENOMIC DNA]</scope>
    <source>
        <strain evidence="3 4">OWC-G53F</strain>
    </source>
</reference>
<feature type="signal peptide" evidence="1">
    <location>
        <begin position="1"/>
        <end position="23"/>
    </location>
</feature>
<gene>
    <name evidence="3" type="ORF">B0F88_11144</name>
</gene>
<dbReference type="Proteomes" id="UP000238071">
    <property type="component" value="Unassembled WGS sequence"/>
</dbReference>
<keyword evidence="4" id="KW-1185">Reference proteome</keyword>
<dbReference type="EMBL" id="PTIY01000011">
    <property type="protein sequence ID" value="PPK68636.1"/>
    <property type="molecule type" value="Genomic_DNA"/>
</dbReference>
<dbReference type="RefSeq" id="WP_258076669.1">
    <property type="nucleotide sequence ID" value="NZ_PTIY01000011.1"/>
</dbReference>
<accession>A0A2S6GTW3</accession>
<dbReference type="AlphaFoldDB" id="A0A2S6GTW3"/>
<sequence>MRLTKSLLLAAALNLMLSAAAFAASPDWSVYAETLQTVKSGKKHDTPLNLVDYSALKKSGQLEAAYQLINTFPVETLANREEKLAFYINAYNILALKMVLDHWPVDSIKDVGNLLSPVWKKTAGVIGGQEVSLDAIENEVLRPMGEPRIHFAIVCASVSCPDLRTEPYSADKLNAQLDDQAGLFLNNAQKGLNDDGKVIHVSKIFDWFDNDFKAVGGIEAFIRQHRSGLSKSAIKADIDYDWSLNSAGE</sequence>
<feature type="chain" id="PRO_5015584668" evidence="1">
    <location>
        <begin position="24"/>
        <end position="249"/>
    </location>
</feature>
<protein>
    <submittedName>
        <fullName evidence="3">Uncharacterized protein DUF547</fullName>
    </submittedName>
</protein>
<comment type="caution">
    <text evidence="3">The sequence shown here is derived from an EMBL/GenBank/DDBJ whole genome shotgun (WGS) entry which is preliminary data.</text>
</comment>